<keyword evidence="3" id="KW-1185">Reference proteome</keyword>
<accession>A0A160IMZ6</accession>
<dbReference type="InterPro" id="IPR029442">
    <property type="entry name" value="GyrI-like"/>
</dbReference>
<dbReference type="PANTHER" id="PTHR36444:SF3">
    <property type="entry name" value="TRANSCRIPTIONAL ACTIVATOR, PUTATIVE-RELATED"/>
    <property type="match status" value="1"/>
</dbReference>
<feature type="domain" description="AraC effector-binding" evidence="1">
    <location>
        <begin position="1"/>
        <end position="153"/>
    </location>
</feature>
<dbReference type="Pfam" id="PF06445">
    <property type="entry name" value="GyrI-like"/>
    <property type="match status" value="1"/>
</dbReference>
<proteinExistence type="predicted"/>
<dbReference type="Proteomes" id="UP000076623">
    <property type="component" value="Chromosome"/>
</dbReference>
<dbReference type="EMBL" id="CP015378">
    <property type="protein sequence ID" value="ANC77346.1"/>
    <property type="molecule type" value="Genomic_DNA"/>
</dbReference>
<organism evidence="2 3">
    <name type="scientific">Fictibacillus phosphorivorans</name>
    <dbReference type="NCBI Taxonomy" id="1221500"/>
    <lineage>
        <taxon>Bacteria</taxon>
        <taxon>Bacillati</taxon>
        <taxon>Bacillota</taxon>
        <taxon>Bacilli</taxon>
        <taxon>Bacillales</taxon>
        <taxon>Fictibacillaceae</taxon>
        <taxon>Fictibacillus</taxon>
    </lineage>
</organism>
<evidence type="ECO:0000313" key="2">
    <source>
        <dbReference type="EMBL" id="ANC77346.1"/>
    </source>
</evidence>
<dbReference type="STRING" id="1221500.ABE65_011240"/>
<dbReference type="SMART" id="SM00871">
    <property type="entry name" value="AraC_E_bind"/>
    <property type="match status" value="1"/>
</dbReference>
<gene>
    <name evidence="2" type="ORF">ABE65_011240</name>
</gene>
<dbReference type="KEGG" id="fpn:ABE65_011240"/>
<dbReference type="InterPro" id="IPR011256">
    <property type="entry name" value="Reg_factor_effector_dom_sf"/>
</dbReference>
<sequence length="153" mass="17754">MDYQEVVKKSFVLIGYGAAGKWEGDWVYPIPSLWDRAASFIGEEGVDKIVGVCLPPRNDHYFYICGIELDSVDFNKIGEDMVLHTFPEQKYVVFTHRGNTDQIPATYGKIWREFDRKGYRIKAGMPEIESVRTDLFGKEESNEYEMEIWIPVE</sequence>
<dbReference type="SUPFAM" id="SSF55136">
    <property type="entry name" value="Probable bacterial effector-binding domain"/>
    <property type="match status" value="1"/>
</dbReference>
<dbReference type="Gene3D" id="3.20.80.10">
    <property type="entry name" value="Regulatory factor, effector binding domain"/>
    <property type="match status" value="1"/>
</dbReference>
<name>A0A160IMZ6_9BACL</name>
<dbReference type="RefSeq" id="WP_066394832.1">
    <property type="nucleotide sequence ID" value="NZ_CP015378.1"/>
</dbReference>
<evidence type="ECO:0000259" key="1">
    <source>
        <dbReference type="SMART" id="SM00871"/>
    </source>
</evidence>
<dbReference type="InterPro" id="IPR010499">
    <property type="entry name" value="AraC_E-bd"/>
</dbReference>
<dbReference type="AlphaFoldDB" id="A0A160IMZ6"/>
<evidence type="ECO:0000313" key="3">
    <source>
        <dbReference type="Proteomes" id="UP000076623"/>
    </source>
</evidence>
<protein>
    <submittedName>
        <fullName evidence="2">Transcriptional regulator</fullName>
    </submittedName>
</protein>
<dbReference type="InterPro" id="IPR053182">
    <property type="entry name" value="YobU-like_regulator"/>
</dbReference>
<reference evidence="2 3" key="1">
    <citation type="submission" date="2016-04" db="EMBL/GenBank/DDBJ databases">
        <title>Complete genome sequence of Fictibacillus phosphorivorans G25-29, a strain toxic to nematodes.</title>
        <authorList>
            <person name="Zheng Z."/>
        </authorList>
    </citation>
    <scope>NUCLEOTIDE SEQUENCE [LARGE SCALE GENOMIC DNA]</scope>
    <source>
        <strain evidence="2 3">G25-29</strain>
    </source>
</reference>
<dbReference type="PANTHER" id="PTHR36444">
    <property type="entry name" value="TRANSCRIPTIONAL REGULATOR PROTEIN YOBU-RELATED"/>
    <property type="match status" value="1"/>
</dbReference>